<accession>A0AA42P8F4</accession>
<evidence type="ECO:0000313" key="1">
    <source>
        <dbReference type="EMBL" id="MDH1236496.1"/>
    </source>
</evidence>
<dbReference type="AlphaFoldDB" id="A0AA42P8F4"/>
<protein>
    <submittedName>
        <fullName evidence="1">Uncharacterized protein</fullName>
    </submittedName>
</protein>
<organism evidence="1 2">
    <name type="scientific">Stutzerimonas stutzeri</name>
    <name type="common">Pseudomonas stutzeri</name>
    <dbReference type="NCBI Taxonomy" id="316"/>
    <lineage>
        <taxon>Bacteria</taxon>
        <taxon>Pseudomonadati</taxon>
        <taxon>Pseudomonadota</taxon>
        <taxon>Gammaproteobacteria</taxon>
        <taxon>Pseudomonadales</taxon>
        <taxon>Pseudomonadaceae</taxon>
        <taxon>Stutzerimonas</taxon>
    </lineage>
</organism>
<comment type="caution">
    <text evidence="1">The sequence shown here is derived from an EMBL/GenBank/DDBJ whole genome shotgun (WGS) entry which is preliminary data.</text>
</comment>
<reference evidence="1" key="1">
    <citation type="submission" date="2022-09" db="EMBL/GenBank/DDBJ databases">
        <title>Intensive care unit water sources are persistently colonized with multi-drug resistant bacteria and are the site of extensive horizontal gene transfer of antibiotic resistance genes.</title>
        <authorList>
            <person name="Diorio-Toth L."/>
        </authorList>
    </citation>
    <scope>NUCLEOTIDE SEQUENCE</scope>
    <source>
        <strain evidence="1">GD03947</strain>
    </source>
</reference>
<sequence length="68" mass="7800">MQQLLQYETDNIIVGSGEVPAVMTKTGIAWVLPGGTITHNREVAIANAVTMDRMIRRNLRRYKRRLFK</sequence>
<evidence type="ECO:0000313" key="2">
    <source>
        <dbReference type="Proteomes" id="UP001158500"/>
    </source>
</evidence>
<dbReference type="EMBL" id="JAOCAE010000006">
    <property type="protein sequence ID" value="MDH1236496.1"/>
    <property type="molecule type" value="Genomic_DNA"/>
</dbReference>
<proteinExistence type="predicted"/>
<dbReference type="Proteomes" id="UP001158500">
    <property type="component" value="Unassembled WGS sequence"/>
</dbReference>
<gene>
    <name evidence="1" type="ORF">N5C32_10645</name>
</gene>
<dbReference type="RefSeq" id="WP_279641408.1">
    <property type="nucleotide sequence ID" value="NZ_JAOCAE010000006.1"/>
</dbReference>
<name>A0AA42P8F4_STUST</name>